<protein>
    <recommendedName>
        <fullName evidence="6">Cell surface protein</fullName>
    </recommendedName>
</protein>
<feature type="compositionally biased region" description="Basic and acidic residues" evidence="1">
    <location>
        <begin position="519"/>
        <end position="534"/>
    </location>
</feature>
<feature type="region of interest" description="Disordered" evidence="1">
    <location>
        <begin position="507"/>
        <end position="536"/>
    </location>
</feature>
<evidence type="ECO:0000256" key="2">
    <source>
        <dbReference type="SAM" id="Phobius"/>
    </source>
</evidence>
<reference evidence="4 5" key="1">
    <citation type="submission" date="2022-11" db="EMBL/GenBank/DDBJ databases">
        <title>Minimal conservation of predation-associated metabolite biosynthetic gene clusters underscores biosynthetic potential of Myxococcota including descriptions for ten novel species: Archangium lansinium sp. nov., Myxococcus landrumus sp. nov., Nannocystis bai.</title>
        <authorList>
            <person name="Ahearne A."/>
            <person name="Stevens C."/>
            <person name="Phillips K."/>
        </authorList>
    </citation>
    <scope>NUCLEOTIDE SEQUENCE [LARGE SCALE GENOMIC DNA]</scope>
    <source>
        <strain evidence="4 5">MIWBW</strain>
    </source>
</reference>
<keyword evidence="2" id="KW-0472">Membrane</keyword>
<dbReference type="Proteomes" id="UP001207654">
    <property type="component" value="Unassembled WGS sequence"/>
</dbReference>
<comment type="caution">
    <text evidence="4">The sequence shown here is derived from an EMBL/GenBank/DDBJ whole genome shotgun (WGS) entry which is preliminary data.</text>
</comment>
<feature type="signal peptide" evidence="3">
    <location>
        <begin position="1"/>
        <end position="18"/>
    </location>
</feature>
<keyword evidence="3" id="KW-0732">Signal</keyword>
<evidence type="ECO:0008006" key="6">
    <source>
        <dbReference type="Google" id="ProtNLM"/>
    </source>
</evidence>
<evidence type="ECO:0000256" key="1">
    <source>
        <dbReference type="SAM" id="MobiDB-lite"/>
    </source>
</evidence>
<feature type="transmembrane region" description="Helical" evidence="2">
    <location>
        <begin position="542"/>
        <end position="563"/>
    </location>
</feature>
<proteinExistence type="predicted"/>
<dbReference type="RefSeq" id="WP_267538113.1">
    <property type="nucleotide sequence ID" value="NZ_JAPNKA010000001.1"/>
</dbReference>
<dbReference type="PANTHER" id="PTHR36842">
    <property type="entry name" value="PROTEIN TOLB HOMOLOG"/>
    <property type="match status" value="1"/>
</dbReference>
<dbReference type="Gene3D" id="2.120.10.30">
    <property type="entry name" value="TolB, C-terminal domain"/>
    <property type="match status" value="1"/>
</dbReference>
<evidence type="ECO:0000313" key="4">
    <source>
        <dbReference type="EMBL" id="MCY1079389.1"/>
    </source>
</evidence>
<evidence type="ECO:0000256" key="3">
    <source>
        <dbReference type="SAM" id="SignalP"/>
    </source>
</evidence>
<evidence type="ECO:0000313" key="5">
    <source>
        <dbReference type="Proteomes" id="UP001207654"/>
    </source>
</evidence>
<dbReference type="InterPro" id="IPR011042">
    <property type="entry name" value="6-blade_b-propeller_TolB-like"/>
</dbReference>
<dbReference type="SUPFAM" id="SSF69304">
    <property type="entry name" value="Tricorn protease N-terminal domain"/>
    <property type="match status" value="1"/>
</dbReference>
<sequence length="573" mass="60533">MLRTITTFVCLLPALALGQSTAPLTGRSQVVNDGPGDQTDPHVSGPLVAYTHQSSISSSEIRYHDLLTGVDLSIPSEGGYDALADVSDGRVVFTRTTDVSRVFRFDVGTSGTAQELAPRTGADRRTATLGGQTVAWQELGYTAESLPPEIFAYRLDSLALTRLSEDTLMDRTPAVSADGKSVVWAKCATNIDGCDIWAAREVEGGYEVSQLTGPEGEESLPDTNGQVVVYVTRSVVNGVAESDIAWQAVGGGEVHRLALPGMDTNPNVSGPLIAFERREASSAPNFDVVLYDLRTQTYYRLTETLESESLSDISMDAEGLVRVVWSVRQNGNLNIYAYVFRLPSECKPTPIKDAAAVCASPGARTLLGTLVAKRSTGEPEIVSTEVEGRGTGALCVDNGFEAAPATAGWVWLGAGLQVGPDELQQDARSLARKVPLQGRRALSAEVEGAPGSAFRVRLYGELTCDIGQQGLAEDAETRHGQFVPAGQDSALGKVAFTRYFVPGGYEGKRVQEPGSEDSGEGKDGGPKAVPDELSPHGGCSAAGGPVALLGVWMLASLLLRGAASRARSAASRR</sequence>
<accession>A0ABT4AEQ0</accession>
<gene>
    <name evidence="4" type="ORF">OV287_33515</name>
</gene>
<keyword evidence="2" id="KW-1133">Transmembrane helix</keyword>
<organism evidence="4 5">
    <name type="scientific">Archangium lansingense</name>
    <dbReference type="NCBI Taxonomy" id="2995310"/>
    <lineage>
        <taxon>Bacteria</taxon>
        <taxon>Pseudomonadati</taxon>
        <taxon>Myxococcota</taxon>
        <taxon>Myxococcia</taxon>
        <taxon>Myxococcales</taxon>
        <taxon>Cystobacterineae</taxon>
        <taxon>Archangiaceae</taxon>
        <taxon>Archangium</taxon>
    </lineage>
</organism>
<keyword evidence="2" id="KW-0812">Transmembrane</keyword>
<feature type="chain" id="PRO_5045957465" description="Cell surface protein" evidence="3">
    <location>
        <begin position="19"/>
        <end position="573"/>
    </location>
</feature>
<dbReference type="PANTHER" id="PTHR36842:SF1">
    <property type="entry name" value="PROTEIN TOLB"/>
    <property type="match status" value="1"/>
</dbReference>
<name>A0ABT4AEQ0_9BACT</name>
<keyword evidence="5" id="KW-1185">Reference proteome</keyword>
<dbReference type="EMBL" id="JAPNKA010000001">
    <property type="protein sequence ID" value="MCY1079389.1"/>
    <property type="molecule type" value="Genomic_DNA"/>
</dbReference>